<evidence type="ECO:0000313" key="2">
    <source>
        <dbReference type="Proteomes" id="UP001652582"/>
    </source>
</evidence>
<dbReference type="OrthoDB" id="8195041at2759"/>
<evidence type="ECO:0000256" key="1">
    <source>
        <dbReference type="SAM" id="MobiDB-lite"/>
    </source>
</evidence>
<gene>
    <name evidence="3" type="primary">LOC112046814</name>
</gene>
<proteinExistence type="predicted"/>
<keyword evidence="2" id="KW-1185">Reference proteome</keyword>
<dbReference type="GeneID" id="112046814"/>
<reference evidence="3" key="1">
    <citation type="submission" date="2025-08" db="UniProtKB">
        <authorList>
            <consortium name="RefSeq"/>
        </authorList>
    </citation>
    <scope>IDENTIFICATION</scope>
</reference>
<name>A0A6J1N2N9_BICAN</name>
<dbReference type="RefSeq" id="XP_023939387.2">
    <property type="nucleotide sequence ID" value="XM_024083619.2"/>
</dbReference>
<dbReference type="AlphaFoldDB" id="A0A6J1N2N9"/>
<protein>
    <submittedName>
        <fullName evidence="3">Uncharacterized protein LOC112046814 isoform X1</fullName>
    </submittedName>
</protein>
<dbReference type="Proteomes" id="UP001652582">
    <property type="component" value="Chromosome 17"/>
</dbReference>
<dbReference type="SUPFAM" id="SSF69322">
    <property type="entry name" value="Tricorn protease domain 2"/>
    <property type="match status" value="1"/>
</dbReference>
<dbReference type="KEGG" id="bany:112046814"/>
<feature type="region of interest" description="Disordered" evidence="1">
    <location>
        <begin position="627"/>
        <end position="647"/>
    </location>
</feature>
<accession>A0A6J1N2N9</accession>
<organism evidence="2 3">
    <name type="scientific">Bicyclus anynana</name>
    <name type="common">Squinting bush brown butterfly</name>
    <dbReference type="NCBI Taxonomy" id="110368"/>
    <lineage>
        <taxon>Eukaryota</taxon>
        <taxon>Metazoa</taxon>
        <taxon>Ecdysozoa</taxon>
        <taxon>Arthropoda</taxon>
        <taxon>Hexapoda</taxon>
        <taxon>Insecta</taxon>
        <taxon>Pterygota</taxon>
        <taxon>Neoptera</taxon>
        <taxon>Endopterygota</taxon>
        <taxon>Lepidoptera</taxon>
        <taxon>Glossata</taxon>
        <taxon>Ditrysia</taxon>
        <taxon>Papilionoidea</taxon>
        <taxon>Nymphalidae</taxon>
        <taxon>Satyrinae</taxon>
        <taxon>Satyrini</taxon>
        <taxon>Mycalesina</taxon>
        <taxon>Bicyclus</taxon>
    </lineage>
</organism>
<evidence type="ECO:0000313" key="3">
    <source>
        <dbReference type="RefSeq" id="XP_023939387.2"/>
    </source>
</evidence>
<sequence>MAAKVPKKGLAHLTADNVDNTAPVKKILDELHHKNHQAYTFYKEVLRPRRTIGTEDHMHYTLPGHPINTFDEEWDGELNLDYFEPFRYKSLPPKMITKLKNVDKSDPVTSLLWKKIQWQRTITNYKCIATTLKVLENYEQINEEVVQCPKHLIDIAAHLDSDPTPHFNSSYNWYYAGNGNLQTVCIDWVDYLLHSEFNKVYISEFNKNILNINPEHVAEYDCGDENNILETIISSEHITVLRTKCKIFILKLTKIDDRITFEKLKCIKSELPYTSVAFDNYHKNILYITSLDHKLSIINLDRMKARSVQLKAKLTTLTDNWNSVVSSEKLFYVHAARDSISIYDKWSNNVVQVWKNLRKITDDYSCNDISVAKHFEGTSSLYFGTDHHLFLMDLRYGPRNNSKVVQRWTHGMECVPTYLQYCKSEFCKDLICLSSQWCEDMCVVPNYNDRLIRDTNNGGVTLPYRPPNIRNTLYGARENMLCLNPYNPIDSRICTSITGNLILDQGEKYDILLQNAFGDISCHTLFPEHLETFMEDDSGESLHKWSETYQTHDNDLEVSSIENIAGVLRKLRKMPKDYRINDDFQNQKSIFNENEIVKAFEEEEIDIGLKEAWTADVNETRVNESCNNNNLYYSDDESHSNVENTEI</sequence>